<protein>
    <submittedName>
        <fullName evidence="2">Uncharacterized protein</fullName>
    </submittedName>
</protein>
<dbReference type="EMBL" id="JBHMCY010000019">
    <property type="protein sequence ID" value="MFB9463500.1"/>
    <property type="molecule type" value="Genomic_DNA"/>
</dbReference>
<dbReference type="Proteomes" id="UP001589709">
    <property type="component" value="Unassembled WGS sequence"/>
</dbReference>
<evidence type="ECO:0000313" key="2">
    <source>
        <dbReference type="EMBL" id="MFB9463500.1"/>
    </source>
</evidence>
<comment type="caution">
    <text evidence="2">The sequence shown here is derived from an EMBL/GenBank/DDBJ whole genome shotgun (WGS) entry which is preliminary data.</text>
</comment>
<accession>A0ABV5MZQ5</accession>
<evidence type="ECO:0000256" key="1">
    <source>
        <dbReference type="SAM" id="MobiDB-lite"/>
    </source>
</evidence>
<evidence type="ECO:0000313" key="3">
    <source>
        <dbReference type="Proteomes" id="UP001589709"/>
    </source>
</evidence>
<reference evidence="2 3" key="1">
    <citation type="submission" date="2024-09" db="EMBL/GenBank/DDBJ databases">
        <authorList>
            <person name="Sun Q."/>
            <person name="Mori K."/>
        </authorList>
    </citation>
    <scope>NUCLEOTIDE SEQUENCE [LARGE SCALE GENOMIC DNA]</scope>
    <source>
        <strain evidence="2 3">JCM 6917</strain>
    </source>
</reference>
<sequence length="89" mass="10221">MITFAEDIDNRTPSILVTTLAGHAYNGEEDVFTAVRSVLDDMLTFIERRDGQWWVPNPAHEEDDLTDEWNQYPESRKIATPGTTRSPRL</sequence>
<dbReference type="RefSeq" id="WP_381345703.1">
    <property type="nucleotide sequence ID" value="NZ_JBHMCY010000019.1"/>
</dbReference>
<gene>
    <name evidence="2" type="ORF">ACFF45_12485</name>
</gene>
<proteinExistence type="predicted"/>
<feature type="region of interest" description="Disordered" evidence="1">
    <location>
        <begin position="56"/>
        <end position="89"/>
    </location>
</feature>
<name>A0ABV5MZQ5_9ACTN</name>
<organism evidence="2 3">
    <name type="scientific">Streptomyces cinereospinus</name>
    <dbReference type="NCBI Taxonomy" id="285561"/>
    <lineage>
        <taxon>Bacteria</taxon>
        <taxon>Bacillati</taxon>
        <taxon>Actinomycetota</taxon>
        <taxon>Actinomycetes</taxon>
        <taxon>Kitasatosporales</taxon>
        <taxon>Streptomycetaceae</taxon>
        <taxon>Streptomyces</taxon>
    </lineage>
</organism>
<keyword evidence="3" id="KW-1185">Reference proteome</keyword>